<organism evidence="1 2">
    <name type="scientific">Hominisplanchenecus murintestinalis</name>
    <dbReference type="NCBI Taxonomy" id="2941517"/>
    <lineage>
        <taxon>Bacteria</taxon>
        <taxon>Bacillati</taxon>
        <taxon>Bacillota</taxon>
        <taxon>Clostridia</taxon>
        <taxon>Lachnospirales</taxon>
        <taxon>Lachnospiraceae</taxon>
        <taxon>Hominisplanchenecus</taxon>
    </lineage>
</organism>
<sequence length="260" mass="28972">MKCGEIIEELEKKYPLFMAEPWDNPGLLAGRREKEVQKVYIALDATEQVIREAEKAGADLLLTHHPMVFSALKKVNTDDFIGRRLVELIRGDISYYAMHTNYDVVTMGEQAAEMLRLRDTEIMEVTYDDGSRQEGLGRTGELPGEMSLAECGRYVKQVFGLDTVRLFGNPEQKVSRAAVLPGSGKSLVDAALRTGADVMISGDFGHHDGIDAVMRGLTVIDAGHYGIEKIFVSQMAGYIRETFTGLTVYTEKDENPFWVV</sequence>
<protein>
    <submittedName>
        <fullName evidence="1">Nif3-like dinuclear metal center hexameric protein</fullName>
    </submittedName>
</protein>
<comment type="caution">
    <text evidence="1">The sequence shown here is derived from an EMBL/GenBank/DDBJ whole genome shotgun (WGS) entry which is preliminary data.</text>
</comment>
<evidence type="ECO:0000313" key="2">
    <source>
        <dbReference type="Proteomes" id="UP000307720"/>
    </source>
</evidence>
<keyword evidence="2" id="KW-1185">Reference proteome</keyword>
<proteinExistence type="predicted"/>
<dbReference type="Proteomes" id="UP000307720">
    <property type="component" value="Unassembled WGS sequence"/>
</dbReference>
<accession>A0AC61R046</accession>
<dbReference type="EMBL" id="SRZB01000011">
    <property type="protein sequence ID" value="TGX98999.1"/>
    <property type="molecule type" value="Genomic_DNA"/>
</dbReference>
<name>A0AC61R046_9FIRM</name>
<evidence type="ECO:0000313" key="1">
    <source>
        <dbReference type="EMBL" id="TGX98999.1"/>
    </source>
</evidence>
<reference evidence="1" key="1">
    <citation type="submission" date="2019-04" db="EMBL/GenBank/DDBJ databases">
        <title>Microbes associate with the intestines of laboratory mice.</title>
        <authorList>
            <person name="Navarre W."/>
            <person name="Wong E."/>
            <person name="Huang K."/>
            <person name="Tropini C."/>
            <person name="Ng K."/>
            <person name="Yu B."/>
        </authorList>
    </citation>
    <scope>NUCLEOTIDE SEQUENCE</scope>
    <source>
        <strain evidence="1">NM72_1-8</strain>
    </source>
</reference>
<gene>
    <name evidence="1" type="ORF">E5357_07015</name>
</gene>